<comment type="caution">
    <text evidence="1">The sequence shown here is derived from an EMBL/GenBank/DDBJ whole genome shotgun (WGS) entry which is preliminary data.</text>
</comment>
<name>A0A179SG94_9HYPH</name>
<reference evidence="1 2" key="1">
    <citation type="submission" date="2016-04" db="EMBL/GenBank/DDBJ databases">
        <authorList>
            <person name="Evans L.H."/>
            <person name="Alamgir A."/>
            <person name="Owens N."/>
            <person name="Weber N.D."/>
            <person name="Virtaneva K."/>
            <person name="Barbian K."/>
            <person name="Babar A."/>
            <person name="Rosenke K."/>
        </authorList>
    </citation>
    <scope>NUCLEOTIDE SEQUENCE [LARGE SCALE GENOMIC DNA]</scope>
    <source>
        <strain evidence="1 2">PMB02</strain>
    </source>
</reference>
<proteinExistence type="predicted"/>
<evidence type="ECO:0008006" key="3">
    <source>
        <dbReference type="Google" id="ProtNLM"/>
    </source>
</evidence>
<evidence type="ECO:0000313" key="1">
    <source>
        <dbReference type="EMBL" id="OAS26469.1"/>
    </source>
</evidence>
<evidence type="ECO:0000313" key="2">
    <source>
        <dbReference type="Proteomes" id="UP000078316"/>
    </source>
</evidence>
<gene>
    <name evidence="1" type="ORF">A5481_05300</name>
</gene>
<dbReference type="AlphaFoldDB" id="A0A179SG94"/>
<organism evidence="1 2">
    <name type="scientific">Methylobacterium platani</name>
    <dbReference type="NCBI Taxonomy" id="427683"/>
    <lineage>
        <taxon>Bacteria</taxon>
        <taxon>Pseudomonadati</taxon>
        <taxon>Pseudomonadota</taxon>
        <taxon>Alphaproteobacteria</taxon>
        <taxon>Hyphomicrobiales</taxon>
        <taxon>Methylobacteriaceae</taxon>
        <taxon>Methylobacterium</taxon>
    </lineage>
</organism>
<sequence length="87" mass="9091">MQEPGNQGHASARASYAAPRVDALSTVVKSIGRSGPATIVDLAQHTGLTMDMLARTLQNGVETGLIAPTAKQSDKAYDLTTLGRKVL</sequence>
<dbReference type="InterPro" id="IPR036390">
    <property type="entry name" value="WH_DNA-bd_sf"/>
</dbReference>
<protein>
    <recommendedName>
        <fullName evidence="3">Transcriptional regulator</fullName>
    </recommendedName>
</protein>
<dbReference type="SUPFAM" id="SSF46785">
    <property type="entry name" value="Winged helix' DNA-binding domain"/>
    <property type="match status" value="1"/>
</dbReference>
<dbReference type="STRING" id="427683.A5481_05300"/>
<dbReference type="EMBL" id="LWHQ01000010">
    <property type="protein sequence ID" value="OAS26469.1"/>
    <property type="molecule type" value="Genomic_DNA"/>
</dbReference>
<dbReference type="Proteomes" id="UP000078316">
    <property type="component" value="Unassembled WGS sequence"/>
</dbReference>
<accession>A0A179SG94</accession>